<dbReference type="Proteomes" id="UP001164250">
    <property type="component" value="Chromosome 1"/>
</dbReference>
<accession>A0ACC1C7S9</accession>
<sequence length="458" mass="50607">MIFELLNRGIRNICRSVFTFFYRSVSRAMGCFFGCFRIKDDRSRISHSTIPRYTEPGVSKNRLSALFISEEKEESWSRGNLRVGSPQIEKGLKDEAKFLKACGTLPETPAEIRKASEKFKVSPSQDKDSEPSKFHSWLPNTSIKKLQLDRQCDQRPTPTKLFEEWGTESASSPSSCISNEQNSGRISIISVEGSEAGSANVAGKAHAAQTESVTTSLSPWVSGTNVQGKNKSVRFECDFDVYTSKGSSSGNCSQNSKHESPGTESVSKPSPNPTPLKLSDDMQTPGTVFPTNLKSDFDSHQLSGELRESLELSEDATPMSKKGIQETSIGKDLKVEASLSAWLKPPASTLDEDNKNLGVASGRNRYFGRTPSDRPIIGMVAAHWNEDETPQVPPEDQKVSWHATPFEERLEKALSEESFISQRKNINQTPMVLDENEESDTALSQLRPSPHSKSVVSC</sequence>
<gene>
    <name evidence="1" type="ORF">Patl1_01416</name>
</gene>
<dbReference type="EMBL" id="CM047897">
    <property type="protein sequence ID" value="KAJ0111773.1"/>
    <property type="molecule type" value="Genomic_DNA"/>
</dbReference>
<organism evidence="1 2">
    <name type="scientific">Pistacia atlantica</name>
    <dbReference type="NCBI Taxonomy" id="434234"/>
    <lineage>
        <taxon>Eukaryota</taxon>
        <taxon>Viridiplantae</taxon>
        <taxon>Streptophyta</taxon>
        <taxon>Embryophyta</taxon>
        <taxon>Tracheophyta</taxon>
        <taxon>Spermatophyta</taxon>
        <taxon>Magnoliopsida</taxon>
        <taxon>eudicotyledons</taxon>
        <taxon>Gunneridae</taxon>
        <taxon>Pentapetalae</taxon>
        <taxon>rosids</taxon>
        <taxon>malvids</taxon>
        <taxon>Sapindales</taxon>
        <taxon>Anacardiaceae</taxon>
        <taxon>Pistacia</taxon>
    </lineage>
</organism>
<protein>
    <submittedName>
        <fullName evidence="1">Uncharacterized protein</fullName>
    </submittedName>
</protein>
<keyword evidence="2" id="KW-1185">Reference proteome</keyword>
<proteinExistence type="predicted"/>
<comment type="caution">
    <text evidence="1">The sequence shown here is derived from an EMBL/GenBank/DDBJ whole genome shotgun (WGS) entry which is preliminary data.</text>
</comment>
<evidence type="ECO:0000313" key="1">
    <source>
        <dbReference type="EMBL" id="KAJ0111773.1"/>
    </source>
</evidence>
<name>A0ACC1C7S9_9ROSI</name>
<reference evidence="2" key="1">
    <citation type="journal article" date="2023" name="G3 (Bethesda)">
        <title>Genome assembly and association tests identify interacting loci associated with vigor, precocity, and sex in interspecific pistachio rootstocks.</title>
        <authorList>
            <person name="Palmer W."/>
            <person name="Jacygrad E."/>
            <person name="Sagayaradj S."/>
            <person name="Cavanaugh K."/>
            <person name="Han R."/>
            <person name="Bertier L."/>
            <person name="Beede B."/>
            <person name="Kafkas S."/>
            <person name="Golino D."/>
            <person name="Preece J."/>
            <person name="Michelmore R."/>
        </authorList>
    </citation>
    <scope>NUCLEOTIDE SEQUENCE [LARGE SCALE GENOMIC DNA]</scope>
</reference>
<evidence type="ECO:0000313" key="2">
    <source>
        <dbReference type="Proteomes" id="UP001164250"/>
    </source>
</evidence>